<proteinExistence type="inferred from homology"/>
<keyword evidence="6" id="KW-1185">Reference proteome</keyword>
<dbReference type="InterPro" id="IPR045038">
    <property type="entry name" value="AIG2-like"/>
</dbReference>
<sequence>MDLLDELESMAINISDPSTNMIISDVDVERWQVLFGLSRPEAAQAIEAHRNDFTKTRVSDELWEAVRPNKEPEGFDREAYEYSITQKRVINTKATTATIESGTFIVQLGGPLNCAGAIQEAAQLNAPPQLATGVGEHGQTQFCEIDVLAKSMLVAWLAEHHPSFRPIIVRLAKAKKDLCSRTLAPMLGVDSTLPQHRAVADSFTPLPRQNDYPVWYFFYGTLADPQVLTQHLGLEEKQPSFLPAHVCGGQVRTWAGKYKALVDAPMENQVFGSAFLVTSREQEEALRFYETDKYDVVRCRIVTEDDTLDGLTFRFNGTEGLEELKQ</sequence>
<dbReference type="InterPro" id="IPR013024">
    <property type="entry name" value="GGCT-like"/>
</dbReference>
<gene>
    <name evidence="5" type="ORF">EDD36DRAFT_193090</name>
</gene>
<comment type="caution">
    <text evidence="5">The sequence shown here is derived from an EMBL/GenBank/DDBJ whole genome shotgun (WGS) entry which is preliminary data.</text>
</comment>
<accession>A0AAN6E2W3</accession>
<comment type="similarity">
    <text evidence="1">Belongs to the gamma-glutamylcyclotransferase family.</text>
</comment>
<evidence type="ECO:0000256" key="2">
    <source>
        <dbReference type="ARBA" id="ARBA00022679"/>
    </source>
</evidence>
<evidence type="ECO:0000256" key="1">
    <source>
        <dbReference type="ARBA" id="ARBA00008861"/>
    </source>
</evidence>
<dbReference type="EMBL" id="MU404352">
    <property type="protein sequence ID" value="KAI1615620.1"/>
    <property type="molecule type" value="Genomic_DNA"/>
</dbReference>
<reference evidence="5" key="1">
    <citation type="journal article" date="2022" name="bioRxiv">
        <title>Deciphering the potential niche of two novel black yeast fungi from a biological soil crust based on their genomes, phenotypes, and melanin regulation.</title>
        <authorList>
            <consortium name="DOE Joint Genome Institute"/>
            <person name="Carr E.C."/>
            <person name="Barton Q."/>
            <person name="Grambo S."/>
            <person name="Sullivan M."/>
            <person name="Renfro C.M."/>
            <person name="Kuo A."/>
            <person name="Pangilinan J."/>
            <person name="Lipzen A."/>
            <person name="Keymanesh K."/>
            <person name="Savage E."/>
            <person name="Barry K."/>
            <person name="Grigoriev I.V."/>
            <person name="Riekhof W.R."/>
            <person name="Harris S.S."/>
        </authorList>
    </citation>
    <scope>NUCLEOTIDE SEQUENCE</scope>
    <source>
        <strain evidence="5">JF 03-4F</strain>
    </source>
</reference>
<protein>
    <recommendedName>
        <fullName evidence="3">Putative gamma-glutamylcyclotransferase</fullName>
    </recommendedName>
</protein>
<dbReference type="Pfam" id="PF06094">
    <property type="entry name" value="GGACT"/>
    <property type="match status" value="1"/>
</dbReference>
<keyword evidence="2" id="KW-0808">Transferase</keyword>
<name>A0AAN6E2W3_9EURO</name>
<dbReference type="Proteomes" id="UP001203852">
    <property type="component" value="Unassembled WGS sequence"/>
</dbReference>
<evidence type="ECO:0000256" key="3">
    <source>
        <dbReference type="ARBA" id="ARBA00030602"/>
    </source>
</evidence>
<evidence type="ECO:0000313" key="6">
    <source>
        <dbReference type="Proteomes" id="UP001203852"/>
    </source>
</evidence>
<dbReference type="PANTHER" id="PTHR31544">
    <property type="entry name" value="AIG2-LIKE PROTEIN D"/>
    <property type="match status" value="1"/>
</dbReference>
<dbReference type="CDD" id="cd06661">
    <property type="entry name" value="GGCT_like"/>
    <property type="match status" value="1"/>
</dbReference>
<dbReference type="InterPro" id="IPR036568">
    <property type="entry name" value="GGCT-like_sf"/>
</dbReference>
<evidence type="ECO:0000313" key="5">
    <source>
        <dbReference type="EMBL" id="KAI1615620.1"/>
    </source>
</evidence>
<feature type="domain" description="Gamma-glutamylcyclotransferase AIG2-like" evidence="4">
    <location>
        <begin position="216"/>
        <end position="316"/>
    </location>
</feature>
<organism evidence="5 6">
    <name type="scientific">Exophiala viscosa</name>
    <dbReference type="NCBI Taxonomy" id="2486360"/>
    <lineage>
        <taxon>Eukaryota</taxon>
        <taxon>Fungi</taxon>
        <taxon>Dikarya</taxon>
        <taxon>Ascomycota</taxon>
        <taxon>Pezizomycotina</taxon>
        <taxon>Eurotiomycetes</taxon>
        <taxon>Chaetothyriomycetidae</taxon>
        <taxon>Chaetothyriales</taxon>
        <taxon>Herpotrichiellaceae</taxon>
        <taxon>Exophiala</taxon>
    </lineage>
</organism>
<dbReference type="PANTHER" id="PTHR31544:SF4">
    <property type="entry name" value="GAMMA-GLUTAMYLCYCLOTRANSFERASE-RELATED"/>
    <property type="match status" value="1"/>
</dbReference>
<dbReference type="Gene3D" id="3.10.490.10">
    <property type="entry name" value="Gamma-glutamyl cyclotransferase-like"/>
    <property type="match status" value="1"/>
</dbReference>
<dbReference type="SUPFAM" id="SSF110857">
    <property type="entry name" value="Gamma-glutamyl cyclotransferase-like"/>
    <property type="match status" value="1"/>
</dbReference>
<dbReference type="InterPro" id="IPR009288">
    <property type="entry name" value="AIG2-like_dom"/>
</dbReference>
<dbReference type="AlphaFoldDB" id="A0AAN6E2W3"/>
<evidence type="ECO:0000259" key="4">
    <source>
        <dbReference type="Pfam" id="PF06094"/>
    </source>
</evidence>
<dbReference type="GO" id="GO:0016740">
    <property type="term" value="F:transferase activity"/>
    <property type="evidence" value="ECO:0007669"/>
    <property type="project" value="UniProtKB-KW"/>
</dbReference>